<comment type="similarity">
    <text evidence="12 13">Belongs to the TonB-dependent receptor family.</text>
</comment>
<dbReference type="EMBL" id="WPIK01000015">
    <property type="protein sequence ID" value="MVN22910.1"/>
    <property type="molecule type" value="Genomic_DNA"/>
</dbReference>
<keyword evidence="3 12" id="KW-1134">Transmembrane beta strand</keyword>
<dbReference type="PROSITE" id="PS52016">
    <property type="entry name" value="TONB_DEPENDENT_REC_3"/>
    <property type="match status" value="1"/>
</dbReference>
<dbReference type="PANTHER" id="PTHR32552:SF68">
    <property type="entry name" value="FERRICHROME OUTER MEMBRANE TRANSPORTER_PHAGE RECEPTOR"/>
    <property type="match status" value="1"/>
</dbReference>
<dbReference type="InterPro" id="IPR000531">
    <property type="entry name" value="Beta-barrel_TonB"/>
</dbReference>
<feature type="domain" description="TonB-dependent receptor plug" evidence="16">
    <location>
        <begin position="139"/>
        <end position="234"/>
    </location>
</feature>
<evidence type="ECO:0000256" key="1">
    <source>
        <dbReference type="ARBA" id="ARBA00004571"/>
    </source>
</evidence>
<evidence type="ECO:0000256" key="8">
    <source>
        <dbReference type="ARBA" id="ARBA00023065"/>
    </source>
</evidence>
<keyword evidence="6 14" id="KW-0732">Signal</keyword>
<dbReference type="InterPro" id="IPR039426">
    <property type="entry name" value="TonB-dep_rcpt-like"/>
</dbReference>
<comment type="subcellular location">
    <subcellularLocation>
        <location evidence="1 12">Cell outer membrane</location>
        <topology evidence="1 12">Multi-pass membrane protein</topology>
    </subcellularLocation>
</comment>
<evidence type="ECO:0000256" key="6">
    <source>
        <dbReference type="ARBA" id="ARBA00022729"/>
    </source>
</evidence>
<keyword evidence="11 12" id="KW-0998">Cell outer membrane</keyword>
<dbReference type="GO" id="GO:0009279">
    <property type="term" value="C:cell outer membrane"/>
    <property type="evidence" value="ECO:0007669"/>
    <property type="project" value="UniProtKB-SubCell"/>
</dbReference>
<dbReference type="Pfam" id="PF07715">
    <property type="entry name" value="Plug"/>
    <property type="match status" value="1"/>
</dbReference>
<dbReference type="GO" id="GO:0015344">
    <property type="term" value="F:siderophore uptake transmembrane transporter activity"/>
    <property type="evidence" value="ECO:0007669"/>
    <property type="project" value="TreeGrafter"/>
</dbReference>
<keyword evidence="10 12" id="KW-0472">Membrane</keyword>
<dbReference type="Pfam" id="PF13715">
    <property type="entry name" value="CarbopepD_reg_2"/>
    <property type="match status" value="1"/>
</dbReference>
<dbReference type="CDD" id="cd01347">
    <property type="entry name" value="ligand_gated_channel"/>
    <property type="match status" value="1"/>
</dbReference>
<organism evidence="17 18">
    <name type="scientific">Mucilaginibacter arboris</name>
    <dbReference type="NCBI Taxonomy" id="2682090"/>
    <lineage>
        <taxon>Bacteria</taxon>
        <taxon>Pseudomonadati</taxon>
        <taxon>Bacteroidota</taxon>
        <taxon>Sphingobacteriia</taxon>
        <taxon>Sphingobacteriales</taxon>
        <taxon>Sphingobacteriaceae</taxon>
        <taxon>Mucilaginibacter</taxon>
    </lineage>
</organism>
<dbReference type="PANTHER" id="PTHR32552">
    <property type="entry name" value="FERRICHROME IRON RECEPTOR-RELATED"/>
    <property type="match status" value="1"/>
</dbReference>
<keyword evidence="18" id="KW-1185">Reference proteome</keyword>
<comment type="caution">
    <text evidence="17">The sequence shown here is derived from an EMBL/GenBank/DDBJ whole genome shotgun (WGS) entry which is preliminary data.</text>
</comment>
<keyword evidence="8" id="KW-0406">Ion transport</keyword>
<dbReference type="Gene3D" id="2.60.40.1120">
    <property type="entry name" value="Carboxypeptidase-like, regulatory domain"/>
    <property type="match status" value="1"/>
</dbReference>
<dbReference type="Pfam" id="PF00593">
    <property type="entry name" value="TonB_dep_Rec_b-barrel"/>
    <property type="match status" value="1"/>
</dbReference>
<dbReference type="InterPro" id="IPR037066">
    <property type="entry name" value="Plug_dom_sf"/>
</dbReference>
<gene>
    <name evidence="17" type="ORF">GO621_15400</name>
</gene>
<feature type="domain" description="TonB-dependent receptor-like beta-barrel" evidence="15">
    <location>
        <begin position="422"/>
        <end position="761"/>
    </location>
</feature>
<sequence>MNKSSLNFITLLISLLFYKQSFAQQQNASIKGHITTSDNKPAEYVSVILNDKGAGTLTNANGDYVFHKLRAGNYLIRVSAVGLSSQSKTIDLKNGEARTADFMLNENARQLKEVNINASKNNKFIVKQSETVGKIPLTQLENPQVYTSISKDLMTEQLVFSVDDAIRNAPGIQMMWQATSRSGDGGSYYNSRGFIVQSQFRNGLAGIITSTNDAANIDKVEVVKGPSATLFGSAFTSYGGLINRTTKKPFDTFGGEVAYSAGSYGFNRLSVDINTPLDPAKKVLFRLNAAGNYKGSFQDAGFKQSIFIAPSLSYQATKRLSFSFDAELSYGKGTGDQFIFFDQSVAALGVNSAEKVNIDYKKAYFSNDLIQNSQSNNFYGQAVYKISDQWISQTNFSASNSYSNGHGPYFYLVPKDSLSRNDQATRNSKAAYIEAQQNFNGDFKIGGLRNRFVGGLDFTRINSQQFFYGATLPKNISTIGQPSNYYDFNRANLDAEYAKANPYGYNTYPYGFRNNTYSAYVSDVLNITDNLLASAGVRIDRFDNQTSAYKQTAYSPKFGLVYQPIKDVVSLFANYQNGFVNQNGTDFNGKSFKPEQANQTEGGVKLDAFGGKLSSTLSYYYIEVKDILRADPAHANFSIQNGTQLSKGLEAEVIANPFEGFNVVAGFGYNDSRYINANADVDGRRPSTASSPYNTNLWLSYRIMHGYVKGLGFGVGGNYASENHIVNSASLGVFSLPSYTVLNASTFYDLKKYRFGLKCDNFTNKKYWIGYTTMNPQQLISVVGSIAYKF</sequence>
<keyword evidence="9 13" id="KW-0798">TonB box</keyword>
<dbReference type="SUPFAM" id="SSF56935">
    <property type="entry name" value="Porins"/>
    <property type="match status" value="1"/>
</dbReference>
<dbReference type="RefSeq" id="WP_157568624.1">
    <property type="nucleotide sequence ID" value="NZ_WPIK01000015.1"/>
</dbReference>
<dbReference type="AlphaFoldDB" id="A0A7K1T0V2"/>
<reference evidence="17 18" key="1">
    <citation type="submission" date="2019-12" db="EMBL/GenBank/DDBJ databases">
        <title>Mucilaginibacter sp. HMF7410 genome sequencing and assembly.</title>
        <authorList>
            <person name="Kang H."/>
            <person name="Cha I."/>
            <person name="Kim H."/>
            <person name="Joh K."/>
        </authorList>
    </citation>
    <scope>NUCLEOTIDE SEQUENCE [LARGE SCALE GENOMIC DNA]</scope>
    <source>
        <strain evidence="17 18">HMF7410</strain>
    </source>
</reference>
<evidence type="ECO:0000256" key="3">
    <source>
        <dbReference type="ARBA" id="ARBA00022452"/>
    </source>
</evidence>
<keyword evidence="17" id="KW-0675">Receptor</keyword>
<evidence type="ECO:0000259" key="15">
    <source>
        <dbReference type="Pfam" id="PF00593"/>
    </source>
</evidence>
<proteinExistence type="inferred from homology"/>
<evidence type="ECO:0000256" key="9">
    <source>
        <dbReference type="ARBA" id="ARBA00023077"/>
    </source>
</evidence>
<name>A0A7K1T0V2_9SPHI</name>
<evidence type="ECO:0000256" key="2">
    <source>
        <dbReference type="ARBA" id="ARBA00022448"/>
    </source>
</evidence>
<evidence type="ECO:0000256" key="14">
    <source>
        <dbReference type="SAM" id="SignalP"/>
    </source>
</evidence>
<keyword evidence="5 12" id="KW-0812">Transmembrane</keyword>
<dbReference type="Gene3D" id="2.170.130.10">
    <property type="entry name" value="TonB-dependent receptor, plug domain"/>
    <property type="match status" value="1"/>
</dbReference>
<keyword evidence="7" id="KW-0408">Iron</keyword>
<evidence type="ECO:0000256" key="4">
    <source>
        <dbReference type="ARBA" id="ARBA00022496"/>
    </source>
</evidence>
<evidence type="ECO:0000256" key="11">
    <source>
        <dbReference type="ARBA" id="ARBA00023237"/>
    </source>
</evidence>
<evidence type="ECO:0000256" key="5">
    <source>
        <dbReference type="ARBA" id="ARBA00022692"/>
    </source>
</evidence>
<feature type="signal peptide" evidence="14">
    <location>
        <begin position="1"/>
        <end position="23"/>
    </location>
</feature>
<accession>A0A7K1T0V2</accession>
<protein>
    <submittedName>
        <fullName evidence="17">TonB-dependent receptor</fullName>
    </submittedName>
</protein>
<feature type="chain" id="PRO_5029834439" evidence="14">
    <location>
        <begin position="24"/>
        <end position="790"/>
    </location>
</feature>
<evidence type="ECO:0000256" key="10">
    <source>
        <dbReference type="ARBA" id="ARBA00023136"/>
    </source>
</evidence>
<dbReference type="InterPro" id="IPR008969">
    <property type="entry name" value="CarboxyPept-like_regulatory"/>
</dbReference>
<dbReference type="Proteomes" id="UP000462014">
    <property type="component" value="Unassembled WGS sequence"/>
</dbReference>
<dbReference type="SUPFAM" id="SSF49464">
    <property type="entry name" value="Carboxypeptidase regulatory domain-like"/>
    <property type="match status" value="1"/>
</dbReference>
<evidence type="ECO:0000313" key="17">
    <source>
        <dbReference type="EMBL" id="MVN22910.1"/>
    </source>
</evidence>
<evidence type="ECO:0000256" key="12">
    <source>
        <dbReference type="PROSITE-ProRule" id="PRU01360"/>
    </source>
</evidence>
<keyword evidence="4" id="KW-0410">Iron transport</keyword>
<dbReference type="InterPro" id="IPR012910">
    <property type="entry name" value="Plug_dom"/>
</dbReference>
<evidence type="ECO:0000259" key="16">
    <source>
        <dbReference type="Pfam" id="PF07715"/>
    </source>
</evidence>
<evidence type="ECO:0000256" key="7">
    <source>
        <dbReference type="ARBA" id="ARBA00023004"/>
    </source>
</evidence>
<evidence type="ECO:0000313" key="18">
    <source>
        <dbReference type="Proteomes" id="UP000462014"/>
    </source>
</evidence>
<dbReference type="Gene3D" id="2.40.170.20">
    <property type="entry name" value="TonB-dependent receptor, beta-barrel domain"/>
    <property type="match status" value="1"/>
</dbReference>
<evidence type="ECO:0000256" key="13">
    <source>
        <dbReference type="RuleBase" id="RU003357"/>
    </source>
</evidence>
<keyword evidence="2 12" id="KW-0813">Transport</keyword>
<dbReference type="InterPro" id="IPR036942">
    <property type="entry name" value="Beta-barrel_TonB_sf"/>
</dbReference>